<accession>N1QIL7</accession>
<dbReference type="HOGENOM" id="CLU_090376_2_0_1"/>
<dbReference type="PANTHER" id="PTHR46035:SF3">
    <property type="entry name" value="TRANSLOCATION PROTEIN SEC72"/>
    <property type="match status" value="1"/>
</dbReference>
<dbReference type="OrthoDB" id="2496787at2759"/>
<dbReference type="SUPFAM" id="SSF48452">
    <property type="entry name" value="TPR-like"/>
    <property type="match status" value="1"/>
</dbReference>
<dbReference type="STRING" id="692275.N1QIL7"/>
<proteinExistence type="predicted"/>
<dbReference type="SMART" id="SM00028">
    <property type="entry name" value="TPR"/>
    <property type="match status" value="3"/>
</dbReference>
<dbReference type="InterPro" id="IPR011990">
    <property type="entry name" value="TPR-like_helical_dom_sf"/>
</dbReference>
<evidence type="ECO:0008006" key="3">
    <source>
        <dbReference type="Google" id="ProtNLM"/>
    </source>
</evidence>
<dbReference type="GO" id="GO:0005634">
    <property type="term" value="C:nucleus"/>
    <property type="evidence" value="ECO:0007669"/>
    <property type="project" value="TreeGrafter"/>
</dbReference>
<dbReference type="GO" id="GO:0030544">
    <property type="term" value="F:Hsp70 protein binding"/>
    <property type="evidence" value="ECO:0007669"/>
    <property type="project" value="TreeGrafter"/>
</dbReference>
<sequence>MATVGEDTFTLLPLHIDPQTKAVSSSDASLLNDLEQLNHLARAFTQLETPNQVTPPPAPVNPKRSVQITKLKDSGNAAYKKGSFSDAIKMYDLAIKMAADRPPWEASGLAREELSLLHGNRSQALYAQQDWAAAAVDAEIAVELKRIGNVKAWWRRAQCLKEMGRIEEALEFAKTGLEFERAGPEKAAVGELEALTRELQASLKK</sequence>
<keyword evidence="2" id="KW-1185">Reference proteome</keyword>
<dbReference type="eggNOG" id="ENOG502S442">
    <property type="taxonomic scope" value="Eukaryota"/>
</dbReference>
<dbReference type="GO" id="GO:0005829">
    <property type="term" value="C:cytosol"/>
    <property type="evidence" value="ECO:0007669"/>
    <property type="project" value="TreeGrafter"/>
</dbReference>
<name>N1QIL7_SPHMS</name>
<dbReference type="OMA" id="KMYTLAI"/>
<protein>
    <recommendedName>
        <fullName evidence="3">TPR-like protein</fullName>
    </recommendedName>
</protein>
<dbReference type="EMBL" id="KB456265">
    <property type="protein sequence ID" value="EMF12269.1"/>
    <property type="molecule type" value="Genomic_DNA"/>
</dbReference>
<dbReference type="Gene3D" id="1.25.40.10">
    <property type="entry name" value="Tetratricopeptide repeat domain"/>
    <property type="match status" value="1"/>
</dbReference>
<gene>
    <name evidence="1" type="ORF">SEPMUDRAFT_126543</name>
</gene>
<dbReference type="GO" id="GO:0006457">
    <property type="term" value="P:protein folding"/>
    <property type="evidence" value="ECO:0007669"/>
    <property type="project" value="TreeGrafter"/>
</dbReference>
<dbReference type="AlphaFoldDB" id="N1QIL7"/>
<dbReference type="GeneID" id="27899220"/>
<evidence type="ECO:0000313" key="1">
    <source>
        <dbReference type="EMBL" id="EMF12269.1"/>
    </source>
</evidence>
<dbReference type="Proteomes" id="UP000016931">
    <property type="component" value="Unassembled WGS sequence"/>
</dbReference>
<reference evidence="1 2" key="1">
    <citation type="journal article" date="2012" name="PLoS Pathog.">
        <title>Diverse lifestyles and strategies of plant pathogenesis encoded in the genomes of eighteen Dothideomycetes fungi.</title>
        <authorList>
            <person name="Ohm R.A."/>
            <person name="Feau N."/>
            <person name="Henrissat B."/>
            <person name="Schoch C.L."/>
            <person name="Horwitz B.A."/>
            <person name="Barry K.W."/>
            <person name="Condon B.J."/>
            <person name="Copeland A.C."/>
            <person name="Dhillon B."/>
            <person name="Glaser F."/>
            <person name="Hesse C.N."/>
            <person name="Kosti I."/>
            <person name="LaButti K."/>
            <person name="Lindquist E.A."/>
            <person name="Lucas S."/>
            <person name="Salamov A.A."/>
            <person name="Bradshaw R.E."/>
            <person name="Ciuffetti L."/>
            <person name="Hamelin R.C."/>
            <person name="Kema G.H.J."/>
            <person name="Lawrence C."/>
            <person name="Scott J.A."/>
            <person name="Spatafora J.W."/>
            <person name="Turgeon B.G."/>
            <person name="de Wit P.J.G.M."/>
            <person name="Zhong S."/>
            <person name="Goodwin S.B."/>
            <person name="Grigoriev I.V."/>
        </authorList>
    </citation>
    <scope>NUCLEOTIDE SEQUENCE [LARGE SCALE GENOMIC DNA]</scope>
    <source>
        <strain evidence="1 2">SO2202</strain>
    </source>
</reference>
<dbReference type="InterPro" id="IPR019734">
    <property type="entry name" value="TPR_rpt"/>
</dbReference>
<dbReference type="GO" id="GO:0051879">
    <property type="term" value="F:Hsp90 protein binding"/>
    <property type="evidence" value="ECO:0007669"/>
    <property type="project" value="TreeGrafter"/>
</dbReference>
<organism evidence="1 2">
    <name type="scientific">Sphaerulina musiva (strain SO2202)</name>
    <name type="common">Poplar stem canker fungus</name>
    <name type="synonym">Septoria musiva</name>
    <dbReference type="NCBI Taxonomy" id="692275"/>
    <lineage>
        <taxon>Eukaryota</taxon>
        <taxon>Fungi</taxon>
        <taxon>Dikarya</taxon>
        <taxon>Ascomycota</taxon>
        <taxon>Pezizomycotina</taxon>
        <taxon>Dothideomycetes</taxon>
        <taxon>Dothideomycetidae</taxon>
        <taxon>Mycosphaerellales</taxon>
        <taxon>Mycosphaerellaceae</taxon>
        <taxon>Sphaerulina</taxon>
    </lineage>
</organism>
<evidence type="ECO:0000313" key="2">
    <source>
        <dbReference type="Proteomes" id="UP000016931"/>
    </source>
</evidence>
<dbReference type="RefSeq" id="XP_016760390.1">
    <property type="nucleotide sequence ID" value="XM_016902083.1"/>
</dbReference>
<dbReference type="Pfam" id="PF13181">
    <property type="entry name" value="TPR_8"/>
    <property type="match status" value="1"/>
</dbReference>
<dbReference type="PANTHER" id="PTHR46035">
    <property type="entry name" value="TETRATRICOPEPTIDE REPEAT PROTEIN 4"/>
    <property type="match status" value="1"/>
</dbReference>